<dbReference type="Pfam" id="PF18796">
    <property type="entry name" value="LPD1"/>
    <property type="match status" value="1"/>
</dbReference>
<protein>
    <submittedName>
        <fullName evidence="2">CLCA_X family protein</fullName>
    </submittedName>
</protein>
<feature type="domain" description="Large polyvalent protein-associated" evidence="1">
    <location>
        <begin position="189"/>
        <end position="261"/>
    </location>
</feature>
<evidence type="ECO:0000313" key="2">
    <source>
        <dbReference type="EMBL" id="XDK26038.1"/>
    </source>
</evidence>
<name>A0AB39HFX9_9VIBR</name>
<reference evidence="2" key="1">
    <citation type="submission" date="2024-07" db="EMBL/GenBank/DDBJ databases">
        <title>Genome Analysis of a Potential Novel Vibrio Species Secreting pH- and Thermo-stable Alginate Lyase and its Application in Producing Alginate Oligosaccharides.</title>
        <authorList>
            <person name="Huang H."/>
            <person name="Bao K."/>
        </authorList>
    </citation>
    <scope>NUCLEOTIDE SEQUENCE</scope>
    <source>
        <strain evidence="2">HB236076</strain>
    </source>
</reference>
<accession>A0AB39HFX9</accession>
<dbReference type="AlphaFoldDB" id="A0AB39HFX9"/>
<dbReference type="InterPro" id="IPR041047">
    <property type="entry name" value="LPD1"/>
</dbReference>
<gene>
    <name evidence="2" type="ORF">AB0763_05210</name>
</gene>
<organism evidence="2">
    <name type="scientific">Vibrio sp. HB236076</name>
    <dbReference type="NCBI Taxonomy" id="3232307"/>
    <lineage>
        <taxon>Bacteria</taxon>
        <taxon>Pseudomonadati</taxon>
        <taxon>Pseudomonadota</taxon>
        <taxon>Gammaproteobacteria</taxon>
        <taxon>Vibrionales</taxon>
        <taxon>Vibrionaceae</taxon>
        <taxon>Vibrio</taxon>
    </lineage>
</organism>
<evidence type="ECO:0000259" key="1">
    <source>
        <dbReference type="Pfam" id="PF18796"/>
    </source>
</evidence>
<dbReference type="RefSeq" id="WP_306101302.1">
    <property type="nucleotide sequence ID" value="NZ_CP162601.1"/>
</dbReference>
<sequence length="266" mass="29583">MQLTRFKYHTRRGPDYRHGDPVSFLDIKHTFGLGSIRVGKWVTREEKQLAANLIFDSLADLAYLLALPPHAIGLRGTLGLAFGTGGQPGVQAHYAPNQRELALAKNAGAGALAHEFWHAFDHYIAEKAFAIGKRSGPQKKIVFASDCWLHHAPLRPHPLNQRLVRIFDATLLSQDGQDRHDYVARSVSADQAMQCDYFSRPTEMMARAFEAAVESCSDINNAYLVSGTTEAKQGHIYPDQAHRVIIHQALQEYFGLLGEALTHSSQ</sequence>
<dbReference type="NCBIfam" id="NF041907">
    <property type="entry name" value="CLCA_X"/>
    <property type="match status" value="1"/>
</dbReference>
<dbReference type="EMBL" id="CP162601">
    <property type="protein sequence ID" value="XDK26038.1"/>
    <property type="molecule type" value="Genomic_DNA"/>
</dbReference>
<proteinExistence type="predicted"/>
<dbReference type="KEGG" id="vih:AB0763_05210"/>